<protein>
    <recommendedName>
        <fullName evidence="2">JmjC domain-containing protein</fullName>
    </recommendedName>
</protein>
<evidence type="ECO:0000256" key="1">
    <source>
        <dbReference type="SAM" id="MobiDB-lite"/>
    </source>
</evidence>
<evidence type="ECO:0000313" key="4">
    <source>
        <dbReference type="Proteomes" id="UP000309038"/>
    </source>
</evidence>
<dbReference type="Pfam" id="PF13621">
    <property type="entry name" value="Cupin_8"/>
    <property type="match status" value="1"/>
</dbReference>
<dbReference type="Gene3D" id="2.60.120.10">
    <property type="entry name" value="Jelly Rolls"/>
    <property type="match status" value="1"/>
</dbReference>
<dbReference type="AlphaFoldDB" id="A0A4S4KEX2"/>
<keyword evidence="4" id="KW-1185">Reference proteome</keyword>
<evidence type="ECO:0000313" key="3">
    <source>
        <dbReference type="EMBL" id="THG96017.1"/>
    </source>
</evidence>
<proteinExistence type="predicted"/>
<reference evidence="3 4" key="1">
    <citation type="submission" date="2019-02" db="EMBL/GenBank/DDBJ databases">
        <title>Genome sequencing of the rare red list fungi Phlebia centrifuga.</title>
        <authorList>
            <person name="Buettner E."/>
            <person name="Kellner H."/>
        </authorList>
    </citation>
    <scope>NUCLEOTIDE SEQUENCE [LARGE SCALE GENOMIC DNA]</scope>
    <source>
        <strain evidence="3 4">DSM 108282</strain>
    </source>
</reference>
<dbReference type="PANTHER" id="PTHR12461:SF100">
    <property type="entry name" value="JMJC DOMAIN-CONTAINING PROTEIN 4"/>
    <property type="match status" value="1"/>
</dbReference>
<feature type="region of interest" description="Disordered" evidence="1">
    <location>
        <begin position="311"/>
        <end position="356"/>
    </location>
</feature>
<dbReference type="InterPro" id="IPR003347">
    <property type="entry name" value="JmjC_dom"/>
</dbReference>
<accession>A0A4S4KEX2</accession>
<dbReference type="PANTHER" id="PTHR12461">
    <property type="entry name" value="HYPOXIA-INDUCIBLE FACTOR 1 ALPHA INHIBITOR-RELATED"/>
    <property type="match status" value="1"/>
</dbReference>
<feature type="compositionally biased region" description="Acidic residues" evidence="1">
    <location>
        <begin position="322"/>
        <end position="354"/>
    </location>
</feature>
<gene>
    <name evidence="3" type="ORF">EW026_g5736</name>
</gene>
<sequence>MVKYPKLDRVVSTMSAEEFFRQYVSKRIPVIIQGLPDDEGFKAQKWTDLHYLASKAGNSSVLVEPMHPQSHQFGTDVERVPVEFGDFLKSLQMDDGPHPYLTTQYAEQDLDALTVLPPPADALADDYPRIPRLMGNLYLQQVNLWLGKSKEGSTSGLVRHFSLKHTVSQIADVQLSITTFMTTCTVYCRGKKRFVLYPPSEVKHLYPYGKLDTVHENGLISYADARVRSDGLPLLVALSARVKALEQKLSVTPKGKGKSRENTKERQKLMDAYDEAVDELTTYALEDDQMHELEDEAQDDFDALMAGLEDGEELDDGHPVELDGDESDGDGEDEGEEDGGIDSASDSEDKDDEPSSFSRIPAALIHEHLKLPSTAVLPSGVSAADFPDLKKTPAPFVVELNAGEMLYLPASWWHEVTSSSGSAEGNVVHMAFNYWFYPPDQLDAFEEPYEDKMLWEYLRSKDVGSKKGDATGGQLRVDKRKAQIQNGTRSSKRSRQS</sequence>
<dbReference type="Proteomes" id="UP000309038">
    <property type="component" value="Unassembled WGS sequence"/>
</dbReference>
<feature type="domain" description="JmjC" evidence="2">
    <location>
        <begin position="105"/>
        <end position="453"/>
    </location>
</feature>
<dbReference type="PROSITE" id="PS51184">
    <property type="entry name" value="JMJC"/>
    <property type="match status" value="1"/>
</dbReference>
<dbReference type="Gene3D" id="2.60.120.650">
    <property type="entry name" value="Cupin"/>
    <property type="match status" value="1"/>
</dbReference>
<organism evidence="3 4">
    <name type="scientific">Hermanssonia centrifuga</name>
    <dbReference type="NCBI Taxonomy" id="98765"/>
    <lineage>
        <taxon>Eukaryota</taxon>
        <taxon>Fungi</taxon>
        <taxon>Dikarya</taxon>
        <taxon>Basidiomycota</taxon>
        <taxon>Agaricomycotina</taxon>
        <taxon>Agaricomycetes</taxon>
        <taxon>Polyporales</taxon>
        <taxon>Meruliaceae</taxon>
        <taxon>Hermanssonia</taxon>
    </lineage>
</organism>
<dbReference type="InterPro" id="IPR041667">
    <property type="entry name" value="Cupin_8"/>
</dbReference>
<dbReference type="EMBL" id="SGPJ01000269">
    <property type="protein sequence ID" value="THG96017.1"/>
    <property type="molecule type" value="Genomic_DNA"/>
</dbReference>
<name>A0A4S4KEX2_9APHY</name>
<dbReference type="InterPro" id="IPR014710">
    <property type="entry name" value="RmlC-like_jellyroll"/>
</dbReference>
<evidence type="ECO:0000259" key="2">
    <source>
        <dbReference type="PROSITE" id="PS51184"/>
    </source>
</evidence>
<feature type="region of interest" description="Disordered" evidence="1">
    <location>
        <begin position="463"/>
        <end position="497"/>
    </location>
</feature>
<comment type="caution">
    <text evidence="3">The sequence shown here is derived from an EMBL/GenBank/DDBJ whole genome shotgun (WGS) entry which is preliminary data.</text>
</comment>
<dbReference type="SUPFAM" id="SSF51197">
    <property type="entry name" value="Clavaminate synthase-like"/>
    <property type="match status" value="1"/>
</dbReference>